<dbReference type="PRINTS" id="PR00180">
    <property type="entry name" value="CRETINALDHBP"/>
</dbReference>
<dbReference type="InterPro" id="IPR036865">
    <property type="entry name" value="CRAL-TRIO_dom_sf"/>
</dbReference>
<protein>
    <recommendedName>
        <fullName evidence="1">CRAL-TRIO domain-containing protein</fullName>
    </recommendedName>
</protein>
<dbReference type="Gene3D" id="3.40.525.10">
    <property type="entry name" value="CRAL-TRIO lipid binding domain"/>
    <property type="match status" value="1"/>
</dbReference>
<gene>
    <name evidence="2" type="ORF">PARMNEM_LOCUS10614</name>
</gene>
<dbReference type="Pfam" id="PF00650">
    <property type="entry name" value="CRAL_TRIO"/>
    <property type="match status" value="1"/>
</dbReference>
<dbReference type="PROSITE" id="PS50191">
    <property type="entry name" value="CRAL_TRIO"/>
    <property type="match status" value="1"/>
</dbReference>
<feature type="domain" description="CRAL-TRIO" evidence="1">
    <location>
        <begin position="1"/>
        <end position="100"/>
    </location>
</feature>
<evidence type="ECO:0000313" key="3">
    <source>
        <dbReference type="Proteomes" id="UP001314205"/>
    </source>
</evidence>
<dbReference type="GO" id="GO:0016020">
    <property type="term" value="C:membrane"/>
    <property type="evidence" value="ECO:0007669"/>
    <property type="project" value="TreeGrafter"/>
</dbReference>
<sequence length="154" mass="17750">MIIVIDYSETDLVELLKVLDFVQLRQALTLLIDGYGLRVKAMHILTPSKTVETLVSLFKQILSAKVGQRIQIHKDLESLHKVVQKDVLPEELGGSERSIAKLHREWVDVYSSKEFQEYFNEMKAASTNEKYRQIDKFNEEYMGIAGTFKTLNVD</sequence>
<keyword evidence="3" id="KW-1185">Reference proteome</keyword>
<dbReference type="CDD" id="cd00170">
    <property type="entry name" value="SEC14"/>
    <property type="match status" value="1"/>
</dbReference>
<dbReference type="PANTHER" id="PTHR10174:SF224">
    <property type="entry name" value="RETINOL-BINDING PROTEIN PINTA"/>
    <property type="match status" value="1"/>
</dbReference>
<name>A0AAV1L5F9_9NEOP</name>
<proteinExistence type="predicted"/>
<dbReference type="GO" id="GO:1902936">
    <property type="term" value="F:phosphatidylinositol bisphosphate binding"/>
    <property type="evidence" value="ECO:0007669"/>
    <property type="project" value="TreeGrafter"/>
</dbReference>
<dbReference type="AlphaFoldDB" id="A0AAV1L5F9"/>
<organism evidence="2 3">
    <name type="scientific">Parnassius mnemosyne</name>
    <name type="common">clouded apollo</name>
    <dbReference type="NCBI Taxonomy" id="213953"/>
    <lineage>
        <taxon>Eukaryota</taxon>
        <taxon>Metazoa</taxon>
        <taxon>Ecdysozoa</taxon>
        <taxon>Arthropoda</taxon>
        <taxon>Hexapoda</taxon>
        <taxon>Insecta</taxon>
        <taxon>Pterygota</taxon>
        <taxon>Neoptera</taxon>
        <taxon>Endopterygota</taxon>
        <taxon>Lepidoptera</taxon>
        <taxon>Glossata</taxon>
        <taxon>Ditrysia</taxon>
        <taxon>Papilionoidea</taxon>
        <taxon>Papilionidae</taxon>
        <taxon>Parnassiinae</taxon>
        <taxon>Parnassini</taxon>
        <taxon>Parnassius</taxon>
        <taxon>Driopa</taxon>
    </lineage>
</organism>
<accession>A0AAV1L5F9</accession>
<comment type="caution">
    <text evidence="2">The sequence shown here is derived from an EMBL/GenBank/DDBJ whole genome shotgun (WGS) entry which is preliminary data.</text>
</comment>
<dbReference type="EMBL" id="CAVLGL010000085">
    <property type="protein sequence ID" value="CAK1590223.1"/>
    <property type="molecule type" value="Genomic_DNA"/>
</dbReference>
<reference evidence="2 3" key="1">
    <citation type="submission" date="2023-11" db="EMBL/GenBank/DDBJ databases">
        <authorList>
            <person name="Hedman E."/>
            <person name="Englund M."/>
            <person name="Stromberg M."/>
            <person name="Nyberg Akerstrom W."/>
            <person name="Nylinder S."/>
            <person name="Jareborg N."/>
            <person name="Kallberg Y."/>
            <person name="Kronander E."/>
        </authorList>
    </citation>
    <scope>NUCLEOTIDE SEQUENCE [LARGE SCALE GENOMIC DNA]</scope>
</reference>
<dbReference type="Proteomes" id="UP001314205">
    <property type="component" value="Unassembled WGS sequence"/>
</dbReference>
<dbReference type="PANTHER" id="PTHR10174">
    <property type="entry name" value="ALPHA-TOCOPHEROL TRANSFER PROTEIN-RELATED"/>
    <property type="match status" value="1"/>
</dbReference>
<dbReference type="InterPro" id="IPR001251">
    <property type="entry name" value="CRAL-TRIO_dom"/>
</dbReference>
<dbReference type="SUPFAM" id="SSF52087">
    <property type="entry name" value="CRAL/TRIO domain"/>
    <property type="match status" value="1"/>
</dbReference>
<evidence type="ECO:0000313" key="2">
    <source>
        <dbReference type="EMBL" id="CAK1590223.1"/>
    </source>
</evidence>
<evidence type="ECO:0000259" key="1">
    <source>
        <dbReference type="PROSITE" id="PS50191"/>
    </source>
</evidence>